<evidence type="ECO:0000313" key="5">
    <source>
        <dbReference type="EMBL" id="KAK1332689.1"/>
    </source>
</evidence>
<proteinExistence type="predicted"/>
<evidence type="ECO:0000256" key="3">
    <source>
        <dbReference type="SAM" id="MobiDB-lite"/>
    </source>
</evidence>
<dbReference type="GO" id="GO:0005739">
    <property type="term" value="C:mitochondrion"/>
    <property type="evidence" value="ECO:0007669"/>
    <property type="project" value="TreeGrafter"/>
</dbReference>
<dbReference type="InterPro" id="IPR006222">
    <property type="entry name" value="GCVT_N"/>
</dbReference>
<dbReference type="InterPro" id="IPR028896">
    <property type="entry name" value="GcvT/YgfZ/DmdA"/>
</dbReference>
<feature type="compositionally biased region" description="Low complexity" evidence="3">
    <location>
        <begin position="31"/>
        <end position="40"/>
    </location>
</feature>
<reference evidence="5" key="1">
    <citation type="submission" date="2023-06" db="EMBL/GenBank/DDBJ databases">
        <title>Reference genome for the Northern bat (Eptesicus nilssonii), a most northern bat species.</title>
        <authorList>
            <person name="Laine V.N."/>
            <person name="Pulliainen A.T."/>
            <person name="Lilley T.M."/>
        </authorList>
    </citation>
    <scope>NUCLEOTIDE SEQUENCE</scope>
    <source>
        <strain evidence="5">BLF_Eptnil</strain>
        <tissue evidence="5">Kidney</tissue>
    </source>
</reference>
<dbReference type="AlphaFoldDB" id="A0AA40HK65"/>
<dbReference type="Gene3D" id="3.30.70.1400">
    <property type="entry name" value="Aminomethyltransferase beta-barrel domains"/>
    <property type="match status" value="1"/>
</dbReference>
<dbReference type="PANTHER" id="PTHR43757:SF16">
    <property type="entry name" value="AMINOMETHYLTRANSFERASE, MITOCHONDRIAL"/>
    <property type="match status" value="1"/>
</dbReference>
<dbReference type="InterPro" id="IPR027266">
    <property type="entry name" value="TrmE/GcvT-like"/>
</dbReference>
<evidence type="ECO:0000313" key="6">
    <source>
        <dbReference type="Proteomes" id="UP001177744"/>
    </source>
</evidence>
<comment type="subunit">
    <text evidence="1">The glycine cleavage system is composed of four proteins: P, T, L and H.</text>
</comment>
<keyword evidence="6" id="KW-1185">Reference proteome</keyword>
<dbReference type="Proteomes" id="UP001177744">
    <property type="component" value="Unassembled WGS sequence"/>
</dbReference>
<dbReference type="Pfam" id="PF01571">
    <property type="entry name" value="GCV_T"/>
    <property type="match status" value="1"/>
</dbReference>
<dbReference type="Gene3D" id="3.30.1360.120">
    <property type="entry name" value="Probable tRNA modification gtpase trme, domain 1"/>
    <property type="match status" value="1"/>
</dbReference>
<evidence type="ECO:0000256" key="1">
    <source>
        <dbReference type="ARBA" id="ARBA00011690"/>
    </source>
</evidence>
<evidence type="ECO:0000259" key="4">
    <source>
        <dbReference type="Pfam" id="PF01571"/>
    </source>
</evidence>
<accession>A0AA40HK65</accession>
<protein>
    <recommendedName>
        <fullName evidence="2">Aminomethyltransferase, mitochondrial</fullName>
    </recommendedName>
</protein>
<dbReference type="SUPFAM" id="SSF103025">
    <property type="entry name" value="Folate-binding domain"/>
    <property type="match status" value="1"/>
</dbReference>
<dbReference type="PANTHER" id="PTHR43757">
    <property type="entry name" value="AMINOMETHYLTRANSFERASE"/>
    <property type="match status" value="1"/>
</dbReference>
<name>A0AA40HK65_CNENI</name>
<organism evidence="5 6">
    <name type="scientific">Cnephaeus nilssonii</name>
    <name type="common">Northern bat</name>
    <name type="synonym">Eptesicus nilssonii</name>
    <dbReference type="NCBI Taxonomy" id="3371016"/>
    <lineage>
        <taxon>Eukaryota</taxon>
        <taxon>Metazoa</taxon>
        <taxon>Chordata</taxon>
        <taxon>Craniata</taxon>
        <taxon>Vertebrata</taxon>
        <taxon>Euteleostomi</taxon>
        <taxon>Mammalia</taxon>
        <taxon>Eutheria</taxon>
        <taxon>Laurasiatheria</taxon>
        <taxon>Chiroptera</taxon>
        <taxon>Yangochiroptera</taxon>
        <taxon>Vespertilionidae</taxon>
        <taxon>Cnephaeus</taxon>
    </lineage>
</organism>
<comment type="caution">
    <text evidence="5">The sequence shown here is derived from an EMBL/GenBank/DDBJ whole genome shotgun (WGS) entry which is preliminary data.</text>
</comment>
<gene>
    <name evidence="5" type="ORF">QTO34_007372</name>
</gene>
<feature type="region of interest" description="Disordered" evidence="3">
    <location>
        <begin position="1"/>
        <end position="57"/>
    </location>
</feature>
<dbReference type="EMBL" id="JAULJE010000018">
    <property type="protein sequence ID" value="KAK1332689.1"/>
    <property type="molecule type" value="Genomic_DNA"/>
</dbReference>
<sequence length="180" mass="18873">MQRAASAAAHLGFRGQALPRAPGRGLSGSQVGRRVPVRGADPGGRGPAGPEPAAPQDALRRTPLHDFHLAHGGKLVAFAGWRLPVQYRDSHVESHLHTRRHCSLFDVSHMLQVSRPGPRTPPSRGAPRPRLCAGTGLPAALGRPGGLRCRRLETNSAAAGGLLSASAARPAQPRYTVVTG</sequence>
<feature type="domain" description="GCVT N-terminal" evidence="4">
    <location>
        <begin position="64"/>
        <end position="118"/>
    </location>
</feature>
<evidence type="ECO:0000256" key="2">
    <source>
        <dbReference type="ARBA" id="ARBA00015825"/>
    </source>
</evidence>